<protein>
    <recommendedName>
        <fullName evidence="3">Poly(A) RNA polymerase mitochondrial-like central palm domain-containing protein</fullName>
    </recommendedName>
</protein>
<keyword evidence="1" id="KW-0040">ANK repeat</keyword>
<dbReference type="Proteomes" id="UP000187209">
    <property type="component" value="Unassembled WGS sequence"/>
</dbReference>
<accession>A0A1R2D1P0</accession>
<sequence length="730" mass="83672">MDLESNLSMLIRVASEGNYEELCEIMGSSHFDKNTIDQALYSAVCKSQSASDHLRCVETLINHTGNPNYKDANGVSLLMIAARLGQIQLAELLINYGSSVEDKDKDNRTPLMYAVESCYGDNVDVVKFLLEKKAKVSCQDANGNSALHRSAERGYVDSMQVLLDFGAFINTENKNKDTPLHLACKSAYDQCVELLINKKANIHLVNLQGEKPLDLCPDSIKHMFEVPQECNSDSSFCSLSSHNEITCKICKKSIAEGICRTCQEVNFQYNIQENHKLIENYVKEITELKNQSLDLTKNLKSKTESCQNYKKLLNEKESEYKKKDQEILAILKTHKELIIKKEQELKEQNAKVKEQEEEIDSLREQVLNLKNEKKFLISELDTLRKRLDENQKESDASNTIKRTGKKIQISYLKPLPVPEKAIGISLKDEAINFMQEIEKWQEEVENIYNDLTNKIRKSINKKFPLSIVEIYGSYANKLHLPSSDIDMVVTNIEGDKREILRSIERVLRNQIYVKSTNFIHQASVPVIKVRTELANRTVQIDITINDTNHTGIKSLEFINRLMTQNSFIKPVFIIIKELLYVCNFKEPYTGGLGSYSLFLMVASFIIKQQDFWDKSKYEYSIADFLQSTLSYYANANVYYSPITLQENQNGVQSPYFTERDSFDNYFSLTVIDPLNSMNNIGFNTHVLRLINIFRTAHSNLKRGSLCDCVLPNSALYRMIYDTKENISSYV</sequence>
<evidence type="ECO:0000259" key="3">
    <source>
        <dbReference type="Pfam" id="PF22600"/>
    </source>
</evidence>
<dbReference type="PANTHER" id="PTHR23092">
    <property type="entry name" value="POLY(A) RNA POLYMERASE"/>
    <property type="match status" value="1"/>
</dbReference>
<dbReference type="SUPFAM" id="SSF81301">
    <property type="entry name" value="Nucleotidyltransferase"/>
    <property type="match status" value="1"/>
</dbReference>
<dbReference type="GO" id="GO:0031499">
    <property type="term" value="C:TRAMP complex"/>
    <property type="evidence" value="ECO:0007669"/>
    <property type="project" value="TreeGrafter"/>
</dbReference>
<evidence type="ECO:0000313" key="5">
    <source>
        <dbReference type="Proteomes" id="UP000187209"/>
    </source>
</evidence>
<dbReference type="InterPro" id="IPR002110">
    <property type="entry name" value="Ankyrin_rpt"/>
</dbReference>
<dbReference type="InterPro" id="IPR043519">
    <property type="entry name" value="NT_sf"/>
</dbReference>
<evidence type="ECO:0000313" key="4">
    <source>
        <dbReference type="EMBL" id="OMJ95189.1"/>
    </source>
</evidence>
<dbReference type="PROSITE" id="PS50088">
    <property type="entry name" value="ANK_REPEAT"/>
    <property type="match status" value="4"/>
</dbReference>
<dbReference type="Pfam" id="PF12796">
    <property type="entry name" value="Ank_2"/>
    <property type="match status" value="1"/>
</dbReference>
<feature type="repeat" description="ANK" evidence="1">
    <location>
        <begin position="106"/>
        <end position="141"/>
    </location>
</feature>
<dbReference type="Pfam" id="PF00023">
    <property type="entry name" value="Ank"/>
    <property type="match status" value="2"/>
</dbReference>
<dbReference type="SUPFAM" id="SSF48403">
    <property type="entry name" value="Ankyrin repeat"/>
    <property type="match status" value="1"/>
</dbReference>
<dbReference type="PROSITE" id="PS50297">
    <property type="entry name" value="ANK_REP_REGION"/>
    <property type="match status" value="3"/>
</dbReference>
<dbReference type="GO" id="GO:0003729">
    <property type="term" value="F:mRNA binding"/>
    <property type="evidence" value="ECO:0007669"/>
    <property type="project" value="TreeGrafter"/>
</dbReference>
<keyword evidence="5" id="KW-1185">Reference proteome</keyword>
<dbReference type="InterPro" id="IPR045862">
    <property type="entry name" value="Trf4-like"/>
</dbReference>
<dbReference type="GO" id="GO:1990817">
    <property type="term" value="F:poly(A) RNA polymerase activity"/>
    <property type="evidence" value="ECO:0007669"/>
    <property type="project" value="InterPro"/>
</dbReference>
<dbReference type="Pfam" id="PF22600">
    <property type="entry name" value="MTPAP-like_central"/>
    <property type="match status" value="1"/>
</dbReference>
<dbReference type="InterPro" id="IPR054708">
    <property type="entry name" value="MTPAP-like_central"/>
</dbReference>
<dbReference type="AlphaFoldDB" id="A0A1R2D1P0"/>
<dbReference type="OrthoDB" id="286464at2759"/>
<comment type="caution">
    <text evidence="4">The sequence shown here is derived from an EMBL/GenBank/DDBJ whole genome shotgun (WGS) entry which is preliminary data.</text>
</comment>
<reference evidence="4 5" key="1">
    <citation type="submission" date="2016-11" db="EMBL/GenBank/DDBJ databases">
        <title>The macronuclear genome of Stentor coeruleus: a giant cell with tiny introns.</title>
        <authorList>
            <person name="Slabodnick M."/>
            <person name="Ruby J.G."/>
            <person name="Reiff S.B."/>
            <person name="Swart E.C."/>
            <person name="Gosai S."/>
            <person name="Prabakaran S."/>
            <person name="Witkowska E."/>
            <person name="Larue G.E."/>
            <person name="Fisher S."/>
            <person name="Freeman R.M."/>
            <person name="Gunawardena J."/>
            <person name="Chu W."/>
            <person name="Stover N.A."/>
            <person name="Gregory B.D."/>
            <person name="Nowacki M."/>
            <person name="Derisi J."/>
            <person name="Roy S.W."/>
            <person name="Marshall W.F."/>
            <person name="Sood P."/>
        </authorList>
    </citation>
    <scope>NUCLEOTIDE SEQUENCE [LARGE SCALE GENOMIC DNA]</scope>
    <source>
        <strain evidence="4">WM001</strain>
    </source>
</reference>
<name>A0A1R2D1P0_9CILI</name>
<dbReference type="GO" id="GO:0005730">
    <property type="term" value="C:nucleolus"/>
    <property type="evidence" value="ECO:0007669"/>
    <property type="project" value="TreeGrafter"/>
</dbReference>
<dbReference type="GO" id="GO:0031123">
    <property type="term" value="P:RNA 3'-end processing"/>
    <property type="evidence" value="ECO:0007669"/>
    <property type="project" value="TreeGrafter"/>
</dbReference>
<dbReference type="Gene3D" id="1.10.1410.10">
    <property type="match status" value="1"/>
</dbReference>
<dbReference type="Gene3D" id="1.25.40.20">
    <property type="entry name" value="Ankyrin repeat-containing domain"/>
    <property type="match status" value="2"/>
</dbReference>
<gene>
    <name evidence="4" type="ORF">SteCoe_1569</name>
</gene>
<evidence type="ECO:0000256" key="1">
    <source>
        <dbReference type="PROSITE-ProRule" id="PRU00023"/>
    </source>
</evidence>
<feature type="repeat" description="ANK" evidence="1">
    <location>
        <begin position="142"/>
        <end position="174"/>
    </location>
</feature>
<feature type="coiled-coil region" evidence="2">
    <location>
        <begin position="271"/>
        <end position="393"/>
    </location>
</feature>
<dbReference type="Gene3D" id="3.30.460.10">
    <property type="entry name" value="Beta Polymerase, domain 2"/>
    <property type="match status" value="1"/>
</dbReference>
<dbReference type="PANTHER" id="PTHR23092:SF15">
    <property type="entry name" value="INACTIVE NON-CANONICAL POLY(A) RNA POLYMERASE PROTEIN TRF4-2-RELATED"/>
    <property type="match status" value="1"/>
</dbReference>
<dbReference type="InterPro" id="IPR036770">
    <property type="entry name" value="Ankyrin_rpt-contain_sf"/>
</dbReference>
<dbReference type="SMART" id="SM00248">
    <property type="entry name" value="ANK"/>
    <property type="match status" value="5"/>
</dbReference>
<keyword evidence="2" id="KW-0175">Coiled coil</keyword>
<dbReference type="CDD" id="cd05402">
    <property type="entry name" value="NT_PAP_TUTase"/>
    <property type="match status" value="1"/>
</dbReference>
<feature type="domain" description="Poly(A) RNA polymerase mitochondrial-like central palm" evidence="3">
    <location>
        <begin position="429"/>
        <end position="554"/>
    </location>
</feature>
<organism evidence="4 5">
    <name type="scientific">Stentor coeruleus</name>
    <dbReference type="NCBI Taxonomy" id="5963"/>
    <lineage>
        <taxon>Eukaryota</taxon>
        <taxon>Sar</taxon>
        <taxon>Alveolata</taxon>
        <taxon>Ciliophora</taxon>
        <taxon>Postciliodesmatophora</taxon>
        <taxon>Heterotrichea</taxon>
        <taxon>Heterotrichida</taxon>
        <taxon>Stentoridae</taxon>
        <taxon>Stentor</taxon>
    </lineage>
</organism>
<feature type="repeat" description="ANK" evidence="1">
    <location>
        <begin position="73"/>
        <end position="105"/>
    </location>
</feature>
<evidence type="ECO:0000256" key="2">
    <source>
        <dbReference type="SAM" id="Coils"/>
    </source>
</evidence>
<feature type="coiled-coil region" evidence="2">
    <location>
        <begin position="430"/>
        <end position="461"/>
    </location>
</feature>
<dbReference type="EMBL" id="MPUH01000016">
    <property type="protein sequence ID" value="OMJ95189.1"/>
    <property type="molecule type" value="Genomic_DNA"/>
</dbReference>
<feature type="repeat" description="ANK" evidence="1">
    <location>
        <begin position="175"/>
        <end position="207"/>
    </location>
</feature>
<proteinExistence type="predicted"/>
<dbReference type="SUPFAM" id="SSF81631">
    <property type="entry name" value="PAP/OAS1 substrate-binding domain"/>
    <property type="match status" value="1"/>
</dbReference>
<dbReference type="GO" id="GO:0043634">
    <property type="term" value="P:polyadenylation-dependent ncRNA catabolic process"/>
    <property type="evidence" value="ECO:0007669"/>
    <property type="project" value="TreeGrafter"/>
</dbReference>